<dbReference type="CDD" id="cd05917">
    <property type="entry name" value="FACL_like_2"/>
    <property type="match status" value="1"/>
</dbReference>
<dbReference type="EMBL" id="RJJQ01000001">
    <property type="protein sequence ID" value="RNI25110.1"/>
    <property type="molecule type" value="Genomic_DNA"/>
</dbReference>
<dbReference type="GO" id="GO:0006631">
    <property type="term" value="P:fatty acid metabolic process"/>
    <property type="evidence" value="ECO:0007669"/>
    <property type="project" value="TreeGrafter"/>
</dbReference>
<dbReference type="GO" id="GO:0031956">
    <property type="term" value="F:medium-chain fatty acid-CoA ligase activity"/>
    <property type="evidence" value="ECO:0007669"/>
    <property type="project" value="TreeGrafter"/>
</dbReference>
<dbReference type="Gene3D" id="3.40.50.980">
    <property type="match status" value="2"/>
</dbReference>
<dbReference type="Pfam" id="PF13193">
    <property type="entry name" value="AMP-binding_C"/>
    <property type="match status" value="1"/>
</dbReference>
<evidence type="ECO:0000256" key="2">
    <source>
        <dbReference type="ARBA" id="ARBA00022598"/>
    </source>
</evidence>
<comment type="caution">
    <text evidence="5">The sequence shown here is derived from an EMBL/GenBank/DDBJ whole genome shotgun (WGS) entry which is preliminary data.</text>
</comment>
<dbReference type="SUPFAM" id="SSF56801">
    <property type="entry name" value="Acetyl-CoA synthetase-like"/>
    <property type="match status" value="1"/>
</dbReference>
<evidence type="ECO:0000256" key="1">
    <source>
        <dbReference type="ARBA" id="ARBA00006432"/>
    </source>
</evidence>
<dbReference type="FunFam" id="3.30.300.30:FF:000008">
    <property type="entry name" value="2,3-dihydroxybenzoate-AMP ligase"/>
    <property type="match status" value="1"/>
</dbReference>
<protein>
    <submittedName>
        <fullName evidence="5">AMP-binding protein</fullName>
    </submittedName>
</protein>
<dbReference type="Proteomes" id="UP000271678">
    <property type="component" value="Unassembled WGS sequence"/>
</dbReference>
<feature type="domain" description="AMP-binding enzyme C-terminal" evidence="4">
    <location>
        <begin position="451"/>
        <end position="527"/>
    </location>
</feature>
<dbReference type="AlphaFoldDB" id="A0A3M9MHQ5"/>
<organism evidence="5 6">
    <name type="scientific">Flexivirga caeni</name>
    <dbReference type="NCBI Taxonomy" id="2294115"/>
    <lineage>
        <taxon>Bacteria</taxon>
        <taxon>Bacillati</taxon>
        <taxon>Actinomycetota</taxon>
        <taxon>Actinomycetes</taxon>
        <taxon>Micrococcales</taxon>
        <taxon>Dermacoccaceae</taxon>
        <taxon>Flexivirga</taxon>
    </lineage>
</organism>
<keyword evidence="2" id="KW-0436">Ligase</keyword>
<keyword evidence="6" id="KW-1185">Reference proteome</keyword>
<evidence type="ECO:0000259" key="4">
    <source>
        <dbReference type="Pfam" id="PF13193"/>
    </source>
</evidence>
<dbReference type="PROSITE" id="PS00455">
    <property type="entry name" value="AMP_BINDING"/>
    <property type="match status" value="1"/>
</dbReference>
<evidence type="ECO:0000313" key="5">
    <source>
        <dbReference type="EMBL" id="RNI25110.1"/>
    </source>
</evidence>
<gene>
    <name evidence="5" type="ORF">EFY87_00175</name>
</gene>
<dbReference type="Gene3D" id="3.30.300.30">
    <property type="match status" value="1"/>
</dbReference>
<evidence type="ECO:0000313" key="6">
    <source>
        <dbReference type="Proteomes" id="UP000271678"/>
    </source>
</evidence>
<reference evidence="5 6" key="1">
    <citation type="submission" date="2018-11" db="EMBL/GenBank/DDBJ databases">
        <title>Draft genome of Simplicispira Flexivirga sp. BO-16.</title>
        <authorList>
            <person name="Im W.T."/>
        </authorList>
    </citation>
    <scope>NUCLEOTIDE SEQUENCE [LARGE SCALE GENOMIC DNA]</scope>
    <source>
        <strain evidence="5 6">BO-16</strain>
    </source>
</reference>
<evidence type="ECO:0000259" key="3">
    <source>
        <dbReference type="Pfam" id="PF00501"/>
    </source>
</evidence>
<feature type="domain" description="AMP-dependent synthetase/ligase" evidence="3">
    <location>
        <begin position="27"/>
        <end position="400"/>
    </location>
</feature>
<sequence>MAESSHPSYSSGTSDVPLLGDTIGDNLRRTAERFADREALVDVPSGRRWTYAEFDSAVDEVARSLMSAGIDKGDRVGIWSPNCPEWTLVQYATARIGAIMVCVNPAYRSHELSYVVKQSGMRMLVSADKHKTSDYRSMVEQVRGECRSLTDVVYIGDPTWDDLLAGASRTTPEQLTQRSAGLTADDPINIQYTSGTTGFPKGATLSHHNILNNGYFVGELVNYTEEDRICLPVPFYHCFGMVMGNLGATSHGSCMVIPAPSFEPAATLKAVAAERCTSLYGVPTMFIAELALMDAGEQFELGTLRTGIMAGSPCPVEVMKRVIAEMNMSEVAICYGMTETSPVSTMTRADDNLARRTETTGRVMPHLEVKIVDPATGLTTPRGGTGELCTRGYSVMLGYWEQPDKTAEAIDTARWMHTGDLATMDDDGYVNVVGRIKDLVIRGGENVYPREIEEFLYTHPKIADVQVIGVPDEKYGEELMAWIIMRSGEDPLTAEDVREFSAGKLAHYKIPRYVHVTEEFPMTVTGKIRKVEMREAATRILGND</sequence>
<dbReference type="RefSeq" id="WP_123269303.1">
    <property type="nucleotide sequence ID" value="NZ_RJJQ01000001.1"/>
</dbReference>
<dbReference type="InterPro" id="IPR045851">
    <property type="entry name" value="AMP-bd_C_sf"/>
</dbReference>
<dbReference type="Gene3D" id="2.30.38.10">
    <property type="entry name" value="Luciferase, Domain 3"/>
    <property type="match status" value="1"/>
</dbReference>
<dbReference type="PANTHER" id="PTHR43201:SF5">
    <property type="entry name" value="MEDIUM-CHAIN ACYL-COA LIGASE ACSF2, MITOCHONDRIAL"/>
    <property type="match status" value="1"/>
</dbReference>
<dbReference type="InterPro" id="IPR000873">
    <property type="entry name" value="AMP-dep_synth/lig_dom"/>
</dbReference>
<dbReference type="FunFam" id="3.40.50.12780:FF:000003">
    <property type="entry name" value="Long-chain-fatty-acid--CoA ligase FadD"/>
    <property type="match status" value="1"/>
</dbReference>
<dbReference type="InterPro" id="IPR020845">
    <property type="entry name" value="AMP-binding_CS"/>
</dbReference>
<dbReference type="OrthoDB" id="9803968at2"/>
<proteinExistence type="inferred from homology"/>
<comment type="similarity">
    <text evidence="1">Belongs to the ATP-dependent AMP-binding enzyme family.</text>
</comment>
<dbReference type="PANTHER" id="PTHR43201">
    <property type="entry name" value="ACYL-COA SYNTHETASE"/>
    <property type="match status" value="1"/>
</dbReference>
<dbReference type="InterPro" id="IPR025110">
    <property type="entry name" value="AMP-bd_C"/>
</dbReference>
<accession>A0A3M9MHQ5</accession>
<dbReference type="Pfam" id="PF00501">
    <property type="entry name" value="AMP-binding"/>
    <property type="match status" value="1"/>
</dbReference>
<name>A0A3M9MHQ5_9MICO</name>